<proteinExistence type="predicted"/>
<protein>
    <submittedName>
        <fullName evidence="2">Uncharacterized protein</fullName>
    </submittedName>
</protein>
<keyword evidence="3" id="KW-1185">Reference proteome</keyword>
<dbReference type="RefSeq" id="WP_170308802.1">
    <property type="nucleotide sequence ID" value="NZ_VIWU01000001.1"/>
</dbReference>
<dbReference type="Proteomes" id="UP000321261">
    <property type="component" value="Unassembled WGS sequence"/>
</dbReference>
<comment type="caution">
    <text evidence="2">The sequence shown here is derived from an EMBL/GenBank/DDBJ whole genome shotgun (WGS) entry which is preliminary data.</text>
</comment>
<keyword evidence="1" id="KW-0812">Transmembrane</keyword>
<feature type="transmembrane region" description="Helical" evidence="1">
    <location>
        <begin position="30"/>
        <end position="46"/>
    </location>
</feature>
<evidence type="ECO:0000256" key="1">
    <source>
        <dbReference type="SAM" id="Phobius"/>
    </source>
</evidence>
<reference evidence="2 3" key="1">
    <citation type="submission" date="2019-06" db="EMBL/GenBank/DDBJ databases">
        <title>Sequencing the genomes of 1000 actinobacteria strains.</title>
        <authorList>
            <person name="Klenk H.-P."/>
        </authorList>
    </citation>
    <scope>NUCLEOTIDE SEQUENCE [LARGE SCALE GENOMIC DNA]</scope>
    <source>
        <strain evidence="2 3">DSM 45671</strain>
    </source>
</reference>
<organism evidence="2 3">
    <name type="scientific">Pseudonocardia hierapolitana</name>
    <dbReference type="NCBI Taxonomy" id="1128676"/>
    <lineage>
        <taxon>Bacteria</taxon>
        <taxon>Bacillati</taxon>
        <taxon>Actinomycetota</taxon>
        <taxon>Actinomycetes</taxon>
        <taxon>Pseudonocardiales</taxon>
        <taxon>Pseudonocardiaceae</taxon>
        <taxon>Pseudonocardia</taxon>
    </lineage>
</organism>
<accession>A0A561SKV9</accession>
<evidence type="ECO:0000313" key="3">
    <source>
        <dbReference type="Proteomes" id="UP000321261"/>
    </source>
</evidence>
<sequence>MVLKVLGGVLLVWLAFTVLGALFQFLTWALVIGAVAFVGAAAYTAVKRRNRRALGR</sequence>
<dbReference type="AlphaFoldDB" id="A0A561SKV9"/>
<dbReference type="EMBL" id="VIWU01000001">
    <property type="protein sequence ID" value="TWF75500.1"/>
    <property type="molecule type" value="Genomic_DNA"/>
</dbReference>
<keyword evidence="1" id="KW-1133">Transmembrane helix</keyword>
<gene>
    <name evidence="2" type="ORF">FHX44_111384</name>
</gene>
<evidence type="ECO:0000313" key="2">
    <source>
        <dbReference type="EMBL" id="TWF75500.1"/>
    </source>
</evidence>
<keyword evidence="1" id="KW-0472">Membrane</keyword>
<name>A0A561SKV9_9PSEU</name>